<protein>
    <recommendedName>
        <fullName evidence="18">C3H1-type domain-containing protein</fullName>
    </recommendedName>
</protein>
<accession>A0A150GYH9</accession>
<evidence type="ECO:0000256" key="3">
    <source>
        <dbReference type="ARBA" id="ARBA00022723"/>
    </source>
</evidence>
<evidence type="ECO:0000256" key="13">
    <source>
        <dbReference type="SAM" id="MobiDB-lite"/>
    </source>
</evidence>
<evidence type="ECO:0000259" key="14">
    <source>
        <dbReference type="PROSITE" id="PS50102"/>
    </source>
</evidence>
<evidence type="ECO:0000259" key="15">
    <source>
        <dbReference type="PROSITE" id="PS50103"/>
    </source>
</evidence>
<evidence type="ECO:0000256" key="7">
    <source>
        <dbReference type="ARBA" id="ARBA00022884"/>
    </source>
</evidence>
<evidence type="ECO:0000256" key="6">
    <source>
        <dbReference type="ARBA" id="ARBA00022833"/>
    </source>
</evidence>
<evidence type="ECO:0000256" key="2">
    <source>
        <dbReference type="ARBA" id="ARBA00022664"/>
    </source>
</evidence>
<evidence type="ECO:0000256" key="9">
    <source>
        <dbReference type="ARBA" id="ARBA00023187"/>
    </source>
</evidence>
<reference evidence="17" key="1">
    <citation type="journal article" date="2016" name="Nat. Commun.">
        <title>The Gonium pectorale genome demonstrates co-option of cell cycle regulation during the evolution of multicellularity.</title>
        <authorList>
            <person name="Hanschen E.R."/>
            <person name="Marriage T.N."/>
            <person name="Ferris P.J."/>
            <person name="Hamaji T."/>
            <person name="Toyoda A."/>
            <person name="Fujiyama A."/>
            <person name="Neme R."/>
            <person name="Noguchi H."/>
            <person name="Minakuchi Y."/>
            <person name="Suzuki M."/>
            <person name="Kawai-Toyooka H."/>
            <person name="Smith D.R."/>
            <person name="Sparks H."/>
            <person name="Anderson J."/>
            <person name="Bakaric R."/>
            <person name="Luria V."/>
            <person name="Karger A."/>
            <person name="Kirschner M.W."/>
            <person name="Durand P.M."/>
            <person name="Michod R.E."/>
            <person name="Nozaki H."/>
            <person name="Olson B.J."/>
        </authorList>
    </citation>
    <scope>NUCLEOTIDE SEQUENCE [LARGE SCALE GENOMIC DNA]</scope>
    <source>
        <strain evidence="17">NIES-2863</strain>
    </source>
</reference>
<evidence type="ECO:0000256" key="1">
    <source>
        <dbReference type="ARBA" id="ARBA00004123"/>
    </source>
</evidence>
<keyword evidence="5 12" id="KW-0863">Zinc-finger</keyword>
<evidence type="ECO:0008006" key="18">
    <source>
        <dbReference type="Google" id="ProtNLM"/>
    </source>
</evidence>
<evidence type="ECO:0000256" key="12">
    <source>
        <dbReference type="PROSITE-ProRule" id="PRU00723"/>
    </source>
</evidence>
<dbReference type="Pfam" id="PF00642">
    <property type="entry name" value="zf-CCCH"/>
    <property type="match status" value="1"/>
</dbReference>
<evidence type="ECO:0000256" key="11">
    <source>
        <dbReference type="PROSITE-ProRule" id="PRU00176"/>
    </source>
</evidence>
<dbReference type="SMART" id="SM00361">
    <property type="entry name" value="RRM_1"/>
    <property type="match status" value="1"/>
</dbReference>
<comment type="caution">
    <text evidence="16">The sequence shown here is derived from an EMBL/GenBank/DDBJ whole genome shotgun (WGS) entry which is preliminary data.</text>
</comment>
<dbReference type="AlphaFoldDB" id="A0A150GYH9"/>
<dbReference type="InterPro" id="IPR035979">
    <property type="entry name" value="RBD_domain_sf"/>
</dbReference>
<organism evidence="16 17">
    <name type="scientific">Gonium pectorale</name>
    <name type="common">Green alga</name>
    <dbReference type="NCBI Taxonomy" id="33097"/>
    <lineage>
        <taxon>Eukaryota</taxon>
        <taxon>Viridiplantae</taxon>
        <taxon>Chlorophyta</taxon>
        <taxon>core chlorophytes</taxon>
        <taxon>Chlorophyceae</taxon>
        <taxon>CS clade</taxon>
        <taxon>Chlamydomonadales</taxon>
        <taxon>Volvocaceae</taxon>
        <taxon>Gonium</taxon>
    </lineage>
</organism>
<dbReference type="GO" id="GO:0003677">
    <property type="term" value="F:DNA binding"/>
    <property type="evidence" value="ECO:0007669"/>
    <property type="project" value="UniProtKB-KW"/>
</dbReference>
<dbReference type="InterPro" id="IPR009145">
    <property type="entry name" value="U2AF_small"/>
</dbReference>
<keyword evidence="17" id="KW-1185">Reference proteome</keyword>
<comment type="subcellular location">
    <subcellularLocation>
        <location evidence="1">Nucleus</location>
    </subcellularLocation>
</comment>
<gene>
    <name evidence="16" type="ORF">GPECTOR_5g45</name>
</gene>
<keyword evidence="7 11" id="KW-0694">RNA-binding</keyword>
<dbReference type="PROSITE" id="PS50103">
    <property type="entry name" value="ZF_C3H1"/>
    <property type="match status" value="1"/>
</dbReference>
<dbReference type="InterPro" id="IPR003954">
    <property type="entry name" value="RRM_euk-type"/>
</dbReference>
<dbReference type="Gene3D" id="3.30.70.330">
    <property type="match status" value="1"/>
</dbReference>
<keyword evidence="10" id="KW-0539">Nucleus</keyword>
<dbReference type="EMBL" id="LSYV01000006">
    <property type="protein sequence ID" value="KXZ54370.1"/>
    <property type="molecule type" value="Genomic_DNA"/>
</dbReference>
<dbReference type="GO" id="GO:0000398">
    <property type="term" value="P:mRNA splicing, via spliceosome"/>
    <property type="evidence" value="ECO:0007669"/>
    <property type="project" value="InterPro"/>
</dbReference>
<dbReference type="PANTHER" id="PTHR12620">
    <property type="entry name" value="U2 SNRNP AUXILIARY FACTOR, SMALL SUBUNIT"/>
    <property type="match status" value="1"/>
</dbReference>
<dbReference type="OrthoDB" id="423462at2759"/>
<dbReference type="Proteomes" id="UP000075714">
    <property type="component" value="Unassembled WGS sequence"/>
</dbReference>
<evidence type="ECO:0000313" key="17">
    <source>
        <dbReference type="Proteomes" id="UP000075714"/>
    </source>
</evidence>
<feature type="domain" description="C3H1-type" evidence="15">
    <location>
        <begin position="99"/>
        <end position="126"/>
    </location>
</feature>
<feature type="region of interest" description="Disordered" evidence="13">
    <location>
        <begin position="138"/>
        <end position="240"/>
    </location>
</feature>
<keyword evidence="9" id="KW-0508">mRNA splicing</keyword>
<keyword evidence="8" id="KW-0238">DNA-binding</keyword>
<dbReference type="GO" id="GO:0089701">
    <property type="term" value="C:U2AF complex"/>
    <property type="evidence" value="ECO:0007669"/>
    <property type="project" value="InterPro"/>
</dbReference>
<evidence type="ECO:0000256" key="8">
    <source>
        <dbReference type="ARBA" id="ARBA00023125"/>
    </source>
</evidence>
<dbReference type="InterPro" id="IPR012677">
    <property type="entry name" value="Nucleotide-bd_a/b_plait_sf"/>
</dbReference>
<feature type="compositionally biased region" description="Gly residues" evidence="13">
    <location>
        <begin position="211"/>
        <end position="224"/>
    </location>
</feature>
<dbReference type="GO" id="GO:0008270">
    <property type="term" value="F:zinc ion binding"/>
    <property type="evidence" value="ECO:0007669"/>
    <property type="project" value="UniProtKB-KW"/>
</dbReference>
<dbReference type="PROSITE" id="PS50102">
    <property type="entry name" value="RRM"/>
    <property type="match status" value="1"/>
</dbReference>
<keyword evidence="2" id="KW-0507">mRNA processing</keyword>
<name>A0A150GYH9_GONPE</name>
<dbReference type="SUPFAM" id="SSF54928">
    <property type="entry name" value="RNA-binding domain, RBD"/>
    <property type="match status" value="1"/>
</dbReference>
<evidence type="ECO:0000256" key="4">
    <source>
        <dbReference type="ARBA" id="ARBA00022737"/>
    </source>
</evidence>
<proteinExistence type="predicted"/>
<keyword evidence="6 12" id="KW-0862">Zinc</keyword>
<dbReference type="InterPro" id="IPR000504">
    <property type="entry name" value="RRM_dom"/>
</dbReference>
<feature type="zinc finger region" description="C3H1-type" evidence="12">
    <location>
        <begin position="99"/>
        <end position="126"/>
    </location>
</feature>
<dbReference type="FunFam" id="3.30.70.330:FF:000122">
    <property type="entry name" value="Splicing factor U2AF small subunit"/>
    <property type="match status" value="1"/>
</dbReference>
<dbReference type="InterPro" id="IPR000571">
    <property type="entry name" value="Znf_CCCH"/>
</dbReference>
<dbReference type="STRING" id="33097.A0A150GYH9"/>
<dbReference type="PRINTS" id="PR01848">
    <property type="entry name" value="U2AUXFACTOR"/>
</dbReference>
<keyword evidence="3 12" id="KW-0479">Metal-binding</keyword>
<sequence length="240" mass="27335">MYQNPLLNAPLGPDGLPIRVDPKAAQEHFEDFYEDVFEELAQHGELENLNVCDNFADHMVGNVYAKFRDEDAAARALQALTGRYYDGRPIVIEFSPVTDFREATCRQYEENTCNRGGYCNFMHLKPISRDLRKKLFGRYKRRERSRSRDRGDRRDRERDPRGRDRSRDRADRGRGRSRSRDRGGADRRRETSEERRAKFAAWNAERDDRGGGGGGGEYGGGGYGAPPPGPPGGYGGGYQY</sequence>
<evidence type="ECO:0000256" key="10">
    <source>
        <dbReference type="ARBA" id="ARBA00023242"/>
    </source>
</evidence>
<dbReference type="GO" id="GO:0003723">
    <property type="term" value="F:RNA binding"/>
    <property type="evidence" value="ECO:0007669"/>
    <property type="project" value="UniProtKB-UniRule"/>
</dbReference>
<dbReference type="CDD" id="cd12539">
    <property type="entry name" value="RRM_U2AF35B"/>
    <property type="match status" value="1"/>
</dbReference>
<feature type="compositionally biased region" description="Basic and acidic residues" evidence="13">
    <location>
        <begin position="146"/>
        <end position="197"/>
    </location>
</feature>
<evidence type="ECO:0000256" key="5">
    <source>
        <dbReference type="ARBA" id="ARBA00022771"/>
    </source>
</evidence>
<keyword evidence="4" id="KW-0677">Repeat</keyword>
<feature type="domain" description="RRM" evidence="14">
    <location>
        <begin position="15"/>
        <end position="97"/>
    </location>
</feature>
<evidence type="ECO:0000313" key="16">
    <source>
        <dbReference type="EMBL" id="KXZ54370.1"/>
    </source>
</evidence>